<dbReference type="SUPFAM" id="SSF53448">
    <property type="entry name" value="Nucleotide-diphospho-sugar transferases"/>
    <property type="match status" value="1"/>
</dbReference>
<evidence type="ECO:0000313" key="2">
    <source>
        <dbReference type="EMBL" id="MBB6084841.1"/>
    </source>
</evidence>
<dbReference type="PANTHER" id="PTHR22916">
    <property type="entry name" value="GLYCOSYLTRANSFERASE"/>
    <property type="match status" value="1"/>
</dbReference>
<evidence type="ECO:0000259" key="1">
    <source>
        <dbReference type="Pfam" id="PF00535"/>
    </source>
</evidence>
<dbReference type="Pfam" id="PF00535">
    <property type="entry name" value="Glycos_transf_2"/>
    <property type="match status" value="1"/>
</dbReference>
<comment type="caution">
    <text evidence="2">The sequence shown here is derived from an EMBL/GenBank/DDBJ whole genome shotgun (WGS) entry which is preliminary data.</text>
</comment>
<evidence type="ECO:0000313" key="3">
    <source>
        <dbReference type="Proteomes" id="UP000541136"/>
    </source>
</evidence>
<dbReference type="Gene3D" id="3.90.550.10">
    <property type="entry name" value="Spore Coat Polysaccharide Biosynthesis Protein SpsA, Chain A"/>
    <property type="match status" value="1"/>
</dbReference>
<organism evidence="2 3">
    <name type="scientific">Castellaniella defragrans</name>
    <name type="common">Alcaligenes defragrans</name>
    <dbReference type="NCBI Taxonomy" id="75697"/>
    <lineage>
        <taxon>Bacteria</taxon>
        <taxon>Pseudomonadati</taxon>
        <taxon>Pseudomonadota</taxon>
        <taxon>Betaproteobacteria</taxon>
        <taxon>Burkholderiales</taxon>
        <taxon>Alcaligenaceae</taxon>
        <taxon>Castellaniella</taxon>
    </lineage>
</organism>
<gene>
    <name evidence="2" type="ORF">HNR28_002889</name>
</gene>
<dbReference type="GO" id="GO:0016758">
    <property type="term" value="F:hexosyltransferase activity"/>
    <property type="evidence" value="ECO:0007669"/>
    <property type="project" value="UniProtKB-ARBA"/>
</dbReference>
<dbReference type="InterPro" id="IPR029044">
    <property type="entry name" value="Nucleotide-diphossugar_trans"/>
</dbReference>
<dbReference type="Proteomes" id="UP000541136">
    <property type="component" value="Unassembled WGS sequence"/>
</dbReference>
<accession>A0A7W9TR48</accession>
<name>A0A7W9TR48_CASDE</name>
<keyword evidence="2" id="KW-0808">Transferase</keyword>
<protein>
    <submittedName>
        <fullName evidence="2">Glycosyltransferase involved in cell wall biosynthesis</fullName>
    </submittedName>
</protein>
<dbReference type="EMBL" id="JACHIB010000017">
    <property type="protein sequence ID" value="MBB6084841.1"/>
    <property type="molecule type" value="Genomic_DNA"/>
</dbReference>
<dbReference type="AlphaFoldDB" id="A0A7W9TR48"/>
<sequence>MLDSLKAQTYGEVKYLVCDNHSSDGSWDLIQDRCAGDERFVLYRHAENIGAAKNTEFLLRNSMSEYFMWLGAHDHISPALLEKSVRCLDEDPGVALAAGRPFRFVGESEPVPMPDAIYDFSRRRVERYMQSVRLLTNCTMFYSVFRRYCLDDLEFRHVRGLDHVMLSRLLWHGGVRYLEDEIYFRRYFDEARTVDYSQRITGSRDVLTIHDLVIYYLDDLQKLYRGDARILRHLESLVIGILADRYTLQSLHAQDDREYWMNRS</sequence>
<proteinExistence type="predicted"/>
<reference evidence="2 3" key="1">
    <citation type="submission" date="2020-08" db="EMBL/GenBank/DDBJ databases">
        <title>Genomic Encyclopedia of Type Strains, Phase IV (KMG-IV): sequencing the most valuable type-strain genomes for metagenomic binning, comparative biology and taxonomic classification.</title>
        <authorList>
            <person name="Goeker M."/>
        </authorList>
    </citation>
    <scope>NUCLEOTIDE SEQUENCE [LARGE SCALE GENOMIC DNA]</scope>
    <source>
        <strain evidence="2 3">DSM 12141</strain>
    </source>
</reference>
<dbReference type="CDD" id="cd00761">
    <property type="entry name" value="Glyco_tranf_GTA_type"/>
    <property type="match status" value="1"/>
</dbReference>
<feature type="domain" description="Glycosyltransferase 2-like" evidence="1">
    <location>
        <begin position="2"/>
        <end position="148"/>
    </location>
</feature>
<dbReference type="InterPro" id="IPR001173">
    <property type="entry name" value="Glyco_trans_2-like"/>
</dbReference>
<dbReference type="PANTHER" id="PTHR22916:SF3">
    <property type="entry name" value="UDP-GLCNAC:BETAGAL BETA-1,3-N-ACETYLGLUCOSAMINYLTRANSFERASE-LIKE PROTEIN 1"/>
    <property type="match status" value="1"/>
</dbReference>